<dbReference type="InterPro" id="IPR029068">
    <property type="entry name" value="Glyas_Bleomycin-R_OHBP_Dase"/>
</dbReference>
<keyword evidence="1" id="KW-0732">Signal</keyword>
<feature type="domain" description="VOC" evidence="2">
    <location>
        <begin position="32"/>
        <end position="146"/>
    </location>
</feature>
<accession>A0A2N9L5I7</accession>
<gene>
    <name evidence="3" type="ORF">SBA5_160062</name>
</gene>
<evidence type="ECO:0000259" key="2">
    <source>
        <dbReference type="PROSITE" id="PS51819"/>
    </source>
</evidence>
<proteinExistence type="predicted"/>
<keyword evidence="3" id="KW-0560">Oxidoreductase</keyword>
<feature type="chain" id="PRO_5014712026" evidence="1">
    <location>
        <begin position="22"/>
        <end position="272"/>
    </location>
</feature>
<dbReference type="CDD" id="cd06587">
    <property type="entry name" value="VOC"/>
    <property type="match status" value="1"/>
</dbReference>
<keyword evidence="3" id="KW-0223">Dioxygenase</keyword>
<protein>
    <submittedName>
        <fullName evidence="3">Putative Glyoxalase/bleomycin resistance protein/dioxygenase</fullName>
    </submittedName>
</protein>
<name>A0A2N9L5I7_9BACT</name>
<dbReference type="InterPro" id="IPR037523">
    <property type="entry name" value="VOC_core"/>
</dbReference>
<evidence type="ECO:0000313" key="4">
    <source>
        <dbReference type="Proteomes" id="UP000239735"/>
    </source>
</evidence>
<dbReference type="GO" id="GO:0051213">
    <property type="term" value="F:dioxygenase activity"/>
    <property type="evidence" value="ECO:0007669"/>
    <property type="project" value="UniProtKB-KW"/>
</dbReference>
<organism evidence="3 4">
    <name type="scientific">Candidatus Sulfuritelmatomonas gaucii</name>
    <dbReference type="NCBI Taxonomy" id="2043161"/>
    <lineage>
        <taxon>Bacteria</taxon>
        <taxon>Pseudomonadati</taxon>
        <taxon>Acidobacteriota</taxon>
        <taxon>Terriglobia</taxon>
        <taxon>Terriglobales</taxon>
        <taxon>Acidobacteriaceae</taxon>
        <taxon>Candidatus Sulfuritelmatomonas</taxon>
    </lineage>
</organism>
<dbReference type="EMBL" id="OKRB01000068">
    <property type="protein sequence ID" value="SPE18578.1"/>
    <property type="molecule type" value="Genomic_DNA"/>
</dbReference>
<dbReference type="Gene3D" id="3.10.180.10">
    <property type="entry name" value="2,3-Dihydroxybiphenyl 1,2-Dioxygenase, domain 1"/>
    <property type="match status" value="2"/>
</dbReference>
<feature type="signal peptide" evidence="1">
    <location>
        <begin position="1"/>
        <end position="21"/>
    </location>
</feature>
<evidence type="ECO:0000256" key="1">
    <source>
        <dbReference type="SAM" id="SignalP"/>
    </source>
</evidence>
<sequence length="272" mass="29985">MKICCMGILALFCASSMTAMAQPPAPDSGITGIAHIAFRVSDLDREIAFLGKLGYEEAFTMTNGGRTNEVFIKVNDRQFIELYPQTSPSQPLGWMHVCYEVGDLNILYKFYDSMGLKLRPVQKASAGNLISSTDDPEHRVTEFTQYMPGSRHTLDRGQHLGAGRISTELLGFDLPVSDGAAMKEFYTDLGFEPQNTNGNIRLTAPAASDIHIELRSWHQGAMPEFLFAVPDAKKAAGELKNAGVKADRMDGLVFVHDPDNNIFVFLETDSNK</sequence>
<dbReference type="SUPFAM" id="SSF54593">
    <property type="entry name" value="Glyoxalase/Bleomycin resistance protein/Dihydroxybiphenyl dioxygenase"/>
    <property type="match status" value="2"/>
</dbReference>
<feature type="domain" description="VOC" evidence="2">
    <location>
        <begin position="168"/>
        <end position="272"/>
    </location>
</feature>
<evidence type="ECO:0000313" key="3">
    <source>
        <dbReference type="EMBL" id="SPE18578.1"/>
    </source>
</evidence>
<dbReference type="AlphaFoldDB" id="A0A2N9L5I7"/>
<reference evidence="4" key="1">
    <citation type="submission" date="2018-02" db="EMBL/GenBank/DDBJ databases">
        <authorList>
            <person name="Hausmann B."/>
        </authorList>
    </citation>
    <scope>NUCLEOTIDE SEQUENCE [LARGE SCALE GENOMIC DNA]</scope>
    <source>
        <strain evidence="4">Peat soil MAG SbA5</strain>
    </source>
</reference>
<dbReference type="PROSITE" id="PS51819">
    <property type="entry name" value="VOC"/>
    <property type="match status" value="2"/>
</dbReference>
<dbReference type="Proteomes" id="UP000239735">
    <property type="component" value="Unassembled WGS sequence"/>
</dbReference>